<comment type="caution">
    <text evidence="1">The sequence shown here is derived from an EMBL/GenBank/DDBJ whole genome shotgun (WGS) entry which is preliminary data.</text>
</comment>
<dbReference type="Proteomes" id="UP000630718">
    <property type="component" value="Unassembled WGS sequence"/>
</dbReference>
<name>A0A919E6D2_9ACTN</name>
<gene>
    <name evidence="1" type="ORF">GCM10018772_49590</name>
</gene>
<reference evidence="1" key="1">
    <citation type="journal article" date="2014" name="Int. J. Syst. Evol. Microbiol.">
        <title>Complete genome sequence of Corynebacterium casei LMG S-19264T (=DSM 44701T), isolated from a smear-ripened cheese.</title>
        <authorList>
            <consortium name="US DOE Joint Genome Institute (JGI-PGF)"/>
            <person name="Walter F."/>
            <person name="Albersmeier A."/>
            <person name="Kalinowski J."/>
            <person name="Ruckert C."/>
        </authorList>
    </citation>
    <scope>NUCLEOTIDE SEQUENCE</scope>
    <source>
        <strain evidence="1">JCM 4477</strain>
    </source>
</reference>
<organism evidence="1 2">
    <name type="scientific">Streptomyces fumanus</name>
    <dbReference type="NCBI Taxonomy" id="67302"/>
    <lineage>
        <taxon>Bacteria</taxon>
        <taxon>Bacillati</taxon>
        <taxon>Actinomycetota</taxon>
        <taxon>Actinomycetes</taxon>
        <taxon>Kitasatosporales</taxon>
        <taxon>Streptomycetaceae</taxon>
        <taxon>Streptomyces</taxon>
    </lineage>
</organism>
<evidence type="ECO:0000313" key="1">
    <source>
        <dbReference type="EMBL" id="GHF18550.1"/>
    </source>
</evidence>
<proteinExistence type="predicted"/>
<dbReference type="EMBL" id="BNBI01000011">
    <property type="protein sequence ID" value="GHF18550.1"/>
    <property type="molecule type" value="Genomic_DNA"/>
</dbReference>
<dbReference type="AlphaFoldDB" id="A0A919E6D2"/>
<keyword evidence="2" id="KW-1185">Reference proteome</keyword>
<accession>A0A919E6D2</accession>
<sequence length="69" mass="7729">MLVHEAQQLRLAGQRGGDRLLDLIGALTALQNDLARRVLHADLDLHGYVPPTVSEVRDLPRRTQHTLAR</sequence>
<evidence type="ECO:0000313" key="2">
    <source>
        <dbReference type="Proteomes" id="UP000630718"/>
    </source>
</evidence>
<reference evidence="1" key="2">
    <citation type="submission" date="2020-09" db="EMBL/GenBank/DDBJ databases">
        <authorList>
            <person name="Sun Q."/>
            <person name="Ohkuma M."/>
        </authorList>
    </citation>
    <scope>NUCLEOTIDE SEQUENCE</scope>
    <source>
        <strain evidence="1">JCM 4477</strain>
    </source>
</reference>
<protein>
    <submittedName>
        <fullName evidence="1">Uncharacterized protein</fullName>
    </submittedName>
</protein>